<dbReference type="InterPro" id="IPR001173">
    <property type="entry name" value="Glyco_trans_2-like"/>
</dbReference>
<organism evidence="2 3">
    <name type="scientific">Agathobacter rectalis</name>
    <dbReference type="NCBI Taxonomy" id="39491"/>
    <lineage>
        <taxon>Bacteria</taxon>
        <taxon>Bacillati</taxon>
        <taxon>Bacillota</taxon>
        <taxon>Clostridia</taxon>
        <taxon>Lachnospirales</taxon>
        <taxon>Lachnospiraceae</taxon>
        <taxon>Agathobacter</taxon>
    </lineage>
</organism>
<gene>
    <name evidence="2" type="ORF">DWV45_14340</name>
</gene>
<dbReference type="Proteomes" id="UP000283683">
    <property type="component" value="Unassembled WGS sequence"/>
</dbReference>
<keyword evidence="2" id="KW-0808">Transferase</keyword>
<dbReference type="AlphaFoldDB" id="A0A413DH65"/>
<dbReference type="InterPro" id="IPR029044">
    <property type="entry name" value="Nucleotide-diphossugar_trans"/>
</dbReference>
<dbReference type="EMBL" id="QSAZ01000018">
    <property type="protein sequence ID" value="RGW85291.1"/>
    <property type="molecule type" value="Genomic_DNA"/>
</dbReference>
<protein>
    <submittedName>
        <fullName evidence="2">Glycosyltransferase family 2 protein</fullName>
    </submittedName>
</protein>
<dbReference type="PANTHER" id="PTHR22916">
    <property type="entry name" value="GLYCOSYLTRANSFERASE"/>
    <property type="match status" value="1"/>
</dbReference>
<evidence type="ECO:0000313" key="2">
    <source>
        <dbReference type="EMBL" id="RGW85291.1"/>
    </source>
</evidence>
<dbReference type="RefSeq" id="WP_118327258.1">
    <property type="nucleotide sequence ID" value="NZ_QSAZ01000018.1"/>
</dbReference>
<dbReference type="PANTHER" id="PTHR22916:SF3">
    <property type="entry name" value="UDP-GLCNAC:BETAGAL BETA-1,3-N-ACETYLGLUCOSAMINYLTRANSFERASE-LIKE PROTEIN 1"/>
    <property type="match status" value="1"/>
</dbReference>
<proteinExistence type="predicted"/>
<reference evidence="2 3" key="1">
    <citation type="submission" date="2018-08" db="EMBL/GenBank/DDBJ databases">
        <title>A genome reference for cultivated species of the human gut microbiota.</title>
        <authorList>
            <person name="Zou Y."/>
            <person name="Xue W."/>
            <person name="Luo G."/>
        </authorList>
    </citation>
    <scope>NUCLEOTIDE SEQUENCE [LARGE SCALE GENOMIC DNA]</scope>
    <source>
        <strain evidence="2 3">AF06-19</strain>
    </source>
</reference>
<evidence type="ECO:0000313" key="3">
    <source>
        <dbReference type="Proteomes" id="UP000283683"/>
    </source>
</evidence>
<name>A0A413DH65_9FIRM</name>
<dbReference type="Pfam" id="PF00535">
    <property type="entry name" value="Glycos_transf_2"/>
    <property type="match status" value="1"/>
</dbReference>
<sequence>MKYSIIVPVHNAESTITRCVESVVSQNVDLQVILIENGSSDRSANECEILSQKYNCVEYYQSKLSGVSNARNIGLDKAYGDIIGFCDADDYYEPNCLKKVSKIFEQYEIDIVYMALYIVNNGAHTLRSVKKERIINSYEAIDNVVCNPCVMGSVWNKFFKKELIEQHRFSDELSYLEDGYFNVEILNDNKNIKIYLSKEPGYNYVENINSATNNFQKLFDENNKLKYVNALEKMLSLPGMRCKEKWYIKAAIFRIVVENIGSSYVKENMEIYNNLYSDTKKYILSYIICLFSYDIKHKIKLLLIGGKVLIEGKNKGITCNSSR</sequence>
<comment type="caution">
    <text evidence="2">The sequence shown here is derived from an EMBL/GenBank/DDBJ whole genome shotgun (WGS) entry which is preliminary data.</text>
</comment>
<dbReference type="Gene3D" id="3.90.550.10">
    <property type="entry name" value="Spore Coat Polysaccharide Biosynthesis Protein SpsA, Chain A"/>
    <property type="match status" value="1"/>
</dbReference>
<dbReference type="SUPFAM" id="SSF53448">
    <property type="entry name" value="Nucleotide-diphospho-sugar transferases"/>
    <property type="match status" value="1"/>
</dbReference>
<dbReference type="GO" id="GO:0016758">
    <property type="term" value="F:hexosyltransferase activity"/>
    <property type="evidence" value="ECO:0007669"/>
    <property type="project" value="UniProtKB-ARBA"/>
</dbReference>
<evidence type="ECO:0000259" key="1">
    <source>
        <dbReference type="Pfam" id="PF00535"/>
    </source>
</evidence>
<accession>A0A413DH65</accession>
<feature type="domain" description="Glycosyltransferase 2-like" evidence="1">
    <location>
        <begin position="4"/>
        <end position="166"/>
    </location>
</feature>